<evidence type="ECO:0000256" key="4">
    <source>
        <dbReference type="ARBA" id="ARBA00040480"/>
    </source>
</evidence>
<reference evidence="6 7" key="1">
    <citation type="journal article" date="2015" name="Genome Announc.">
        <title>Complete Genome of Geobacter pickeringii G13T, a Metal-Reducing Isolate from Sedimentary Kaolin Deposits.</title>
        <authorList>
            <person name="Badalamenti J.P."/>
            <person name="Bond D.R."/>
        </authorList>
    </citation>
    <scope>NUCLEOTIDE SEQUENCE [LARGE SCALE GENOMIC DNA]</scope>
    <source>
        <strain evidence="6 7">G13</strain>
    </source>
</reference>
<dbReference type="InterPro" id="IPR003959">
    <property type="entry name" value="ATPase_AAA_core"/>
</dbReference>
<evidence type="ECO:0000256" key="2">
    <source>
        <dbReference type="ARBA" id="ARBA00022840"/>
    </source>
</evidence>
<dbReference type="PANTHER" id="PTHR42960:SF1">
    <property type="entry name" value="YCF46 PROTEIN"/>
    <property type="match status" value="1"/>
</dbReference>
<dbReference type="GO" id="GO:0005524">
    <property type="term" value="F:ATP binding"/>
    <property type="evidence" value="ECO:0007669"/>
    <property type="project" value="UniProtKB-KW"/>
</dbReference>
<keyword evidence="1" id="KW-0547">Nucleotide-binding</keyword>
<dbReference type="AlphaFoldDB" id="A0A0B5BFZ5"/>
<dbReference type="EMBL" id="CP009788">
    <property type="protein sequence ID" value="AJE04064.1"/>
    <property type="molecule type" value="Genomic_DNA"/>
</dbReference>
<proteinExistence type="inferred from homology"/>
<evidence type="ECO:0000313" key="6">
    <source>
        <dbReference type="EMBL" id="AJE04064.1"/>
    </source>
</evidence>
<keyword evidence="7" id="KW-1185">Reference proteome</keyword>
<dbReference type="InterPro" id="IPR027417">
    <property type="entry name" value="P-loop_NTPase"/>
</dbReference>
<dbReference type="InterPro" id="IPR052381">
    <property type="entry name" value="AAA_domain_protein"/>
</dbReference>
<organism evidence="6 7">
    <name type="scientific">Geobacter pickeringii</name>
    <dbReference type="NCBI Taxonomy" id="345632"/>
    <lineage>
        <taxon>Bacteria</taxon>
        <taxon>Pseudomonadati</taxon>
        <taxon>Thermodesulfobacteriota</taxon>
        <taxon>Desulfuromonadia</taxon>
        <taxon>Geobacterales</taxon>
        <taxon>Geobacteraceae</taxon>
        <taxon>Geobacter</taxon>
    </lineage>
</organism>
<dbReference type="InterPro" id="IPR003593">
    <property type="entry name" value="AAA+_ATPase"/>
</dbReference>
<dbReference type="Gene3D" id="3.40.50.300">
    <property type="entry name" value="P-loop containing nucleotide triphosphate hydrolases"/>
    <property type="match status" value="1"/>
</dbReference>
<accession>A0A0B5BFZ5</accession>
<protein>
    <recommendedName>
        <fullName evidence="4">Uncharacterized AAA domain-containing protein ycf46</fullName>
    </recommendedName>
</protein>
<dbReference type="HOGENOM" id="CLU_023673_0_0_7"/>
<dbReference type="Pfam" id="PF00004">
    <property type="entry name" value="AAA"/>
    <property type="match status" value="1"/>
</dbReference>
<dbReference type="STRING" id="345632.GPICK_12480"/>
<dbReference type="Proteomes" id="UP000057609">
    <property type="component" value="Chromosome"/>
</dbReference>
<name>A0A0B5BFZ5_9BACT</name>
<dbReference type="PANTHER" id="PTHR42960">
    <property type="entry name" value="YCF46 PROTEIN"/>
    <property type="match status" value="1"/>
</dbReference>
<evidence type="ECO:0000256" key="1">
    <source>
        <dbReference type="ARBA" id="ARBA00022741"/>
    </source>
</evidence>
<evidence type="ECO:0000259" key="5">
    <source>
        <dbReference type="SMART" id="SM00382"/>
    </source>
</evidence>
<evidence type="ECO:0000313" key="7">
    <source>
        <dbReference type="Proteomes" id="UP000057609"/>
    </source>
</evidence>
<comment type="similarity">
    <text evidence="3">Belongs to the AAA ATPase family. Highly divergent.</text>
</comment>
<dbReference type="Gene3D" id="1.10.8.60">
    <property type="match status" value="1"/>
</dbReference>
<dbReference type="SMART" id="SM00382">
    <property type="entry name" value="AAA"/>
    <property type="match status" value="1"/>
</dbReference>
<feature type="domain" description="AAA+ ATPase" evidence="5">
    <location>
        <begin position="268"/>
        <end position="403"/>
    </location>
</feature>
<dbReference type="GO" id="GO:0016887">
    <property type="term" value="F:ATP hydrolysis activity"/>
    <property type="evidence" value="ECO:0007669"/>
    <property type="project" value="InterPro"/>
</dbReference>
<sequence>MYQGGVVENLNVSGLVRLIGAGVNLVYVVTDNERRTEQVTVLAASRVKGAGTPCVWTCTDGLVRDGVAVEGSDDPVAALDFAIAQPGPLVFIFKDLTWFWGDNPYIIRKVKEFAHRGRGKVLIVLGEDETVPPAVRGELVILHQGLPTIDEIKAFLEQVRGRDQFLARSCEAEPGLIDDLVVAAQGLDLADIERGMRMARAAGGIAGSDLVMALFETKRTIIRKSGIMEFVINDASAEQVGGMENLKQWMERRERAFGLEGISSGANLPKGILMMGIAGCGKSLFVKAIASSWRLPLIRLDMAAVYDGSYGTPESSLRKAFKTAEAIAPCVLWIDEIEAGISSQGFKAEGGSASRILGSFLTWMQEKRAPVFVAATANAIEMLPAEVIRKGRFDEIFYVGLPDPKAREDIFRIHLQKQKLDAGVIDVPLMAGSTKGFSGAEIEQAVLSATFEALTERRPMTQQDLMAAISRTVPLSVTMAEQIKKIEAWAFKRAVPASGKFS</sequence>
<dbReference type="SUPFAM" id="SSF52540">
    <property type="entry name" value="P-loop containing nucleoside triphosphate hydrolases"/>
    <property type="match status" value="1"/>
</dbReference>
<dbReference type="KEGG" id="gpi:GPICK_12480"/>
<keyword evidence="2" id="KW-0067">ATP-binding</keyword>
<evidence type="ECO:0000256" key="3">
    <source>
        <dbReference type="ARBA" id="ARBA00038088"/>
    </source>
</evidence>
<dbReference type="CDD" id="cd19507">
    <property type="entry name" value="RecA-like_Ycf46-like"/>
    <property type="match status" value="1"/>
</dbReference>
<gene>
    <name evidence="6" type="ORF">GPICK_12480</name>
</gene>